<evidence type="ECO:0000313" key="2">
    <source>
        <dbReference type="EMBL" id="KAG5295565.1"/>
    </source>
</evidence>
<feature type="region of interest" description="Disordered" evidence="1">
    <location>
        <begin position="1"/>
        <end position="33"/>
    </location>
</feature>
<dbReference type="Proteomes" id="UP000670092">
    <property type="component" value="Unassembled WGS sequence"/>
</dbReference>
<accession>A0A8H8CZ73</accession>
<dbReference type="VEuPathDB" id="FungiDB:I7I52_05868"/>
<protein>
    <submittedName>
        <fullName evidence="2">Uncharacterized protein</fullName>
    </submittedName>
</protein>
<dbReference type="AlphaFoldDB" id="A0A8H8CZ73"/>
<name>A0A8H8CZ73_AJECA</name>
<evidence type="ECO:0000256" key="1">
    <source>
        <dbReference type="SAM" id="MobiDB-lite"/>
    </source>
</evidence>
<organism evidence="2 3">
    <name type="scientific">Ajellomyces capsulatus</name>
    <name type="common">Darling's disease fungus</name>
    <name type="synonym">Histoplasma capsulatum</name>
    <dbReference type="NCBI Taxonomy" id="5037"/>
    <lineage>
        <taxon>Eukaryota</taxon>
        <taxon>Fungi</taxon>
        <taxon>Dikarya</taxon>
        <taxon>Ascomycota</taxon>
        <taxon>Pezizomycotina</taxon>
        <taxon>Eurotiomycetes</taxon>
        <taxon>Eurotiomycetidae</taxon>
        <taxon>Onygenales</taxon>
        <taxon>Ajellomycetaceae</taxon>
        <taxon>Histoplasma</taxon>
    </lineage>
</organism>
<feature type="compositionally biased region" description="Gly residues" evidence="1">
    <location>
        <begin position="1"/>
        <end position="10"/>
    </location>
</feature>
<comment type="caution">
    <text evidence="2">The sequence shown here is derived from an EMBL/GenBank/DDBJ whole genome shotgun (WGS) entry which is preliminary data.</text>
</comment>
<sequence>MMHTGEGGWGVRISEPGCPAALKPRQTDKTKTHRSLCSIFKTNKGIFGHNTCCPETRRRREKKIQQNR</sequence>
<reference evidence="2 3" key="1">
    <citation type="submission" date="2021-01" db="EMBL/GenBank/DDBJ databases">
        <title>Chromosome-level genome assembly of a human fungal pathogen reveals clustering of transcriptionally co-regulated genes.</title>
        <authorList>
            <person name="Voorhies M."/>
            <person name="Cohen S."/>
            <person name="Shea T.P."/>
            <person name="Petrus S."/>
            <person name="Munoz J.F."/>
            <person name="Poplawski S."/>
            <person name="Goldman W.E."/>
            <person name="Michael T."/>
            <person name="Cuomo C.A."/>
            <person name="Sil A."/>
            <person name="Beyhan S."/>
        </authorList>
    </citation>
    <scope>NUCLEOTIDE SEQUENCE [LARGE SCALE GENOMIC DNA]</scope>
    <source>
        <strain evidence="2 3">G184AR</strain>
    </source>
</reference>
<gene>
    <name evidence="2" type="ORF">I7I52_05868</name>
</gene>
<dbReference type="EMBL" id="JAEVHI010000003">
    <property type="protein sequence ID" value="KAG5295565.1"/>
    <property type="molecule type" value="Genomic_DNA"/>
</dbReference>
<evidence type="ECO:0000313" key="3">
    <source>
        <dbReference type="Proteomes" id="UP000670092"/>
    </source>
</evidence>
<proteinExistence type="predicted"/>